<protein>
    <submittedName>
        <fullName evidence="2">Uncharacterized protein</fullName>
    </submittedName>
</protein>
<sequence length="115" mass="13295">MTKSPNEKWIVGQAMDNRLVLFELIDDKLKFSKKHAFRGHNVAGYACTSDFSPEMSFICSGDAQGRVFIWDWTTHKIVTRWKAHDNVCIATLWHPHEKSRVLTAGWDGDIKMWNS</sequence>
<name>A0AC34G1E7_9BILA</name>
<dbReference type="Proteomes" id="UP000887579">
    <property type="component" value="Unplaced"/>
</dbReference>
<organism evidence="1 2">
    <name type="scientific">Panagrolaimus sp. ES5</name>
    <dbReference type="NCBI Taxonomy" id="591445"/>
    <lineage>
        <taxon>Eukaryota</taxon>
        <taxon>Metazoa</taxon>
        <taxon>Ecdysozoa</taxon>
        <taxon>Nematoda</taxon>
        <taxon>Chromadorea</taxon>
        <taxon>Rhabditida</taxon>
        <taxon>Tylenchina</taxon>
        <taxon>Panagrolaimomorpha</taxon>
        <taxon>Panagrolaimoidea</taxon>
        <taxon>Panagrolaimidae</taxon>
        <taxon>Panagrolaimus</taxon>
    </lineage>
</organism>
<proteinExistence type="predicted"/>
<evidence type="ECO:0000313" key="2">
    <source>
        <dbReference type="WBParaSite" id="ES5_v2.g23493.t1"/>
    </source>
</evidence>
<accession>A0AC34G1E7</accession>
<reference evidence="2" key="1">
    <citation type="submission" date="2022-11" db="UniProtKB">
        <authorList>
            <consortium name="WormBaseParasite"/>
        </authorList>
    </citation>
    <scope>IDENTIFICATION</scope>
</reference>
<evidence type="ECO:0000313" key="1">
    <source>
        <dbReference type="Proteomes" id="UP000887579"/>
    </source>
</evidence>
<dbReference type="WBParaSite" id="ES5_v2.g23493.t1">
    <property type="protein sequence ID" value="ES5_v2.g23493.t1"/>
    <property type="gene ID" value="ES5_v2.g23493"/>
</dbReference>